<gene>
    <name evidence="1" type="ORF">B9L23_02260</name>
</gene>
<accession>A0A226QMP3</accession>
<proteinExistence type="predicted"/>
<sequence>MKAMFVITFLEKVLRLIYICIEENAFFERSRITLGTILGTSSNNVGVLDNIIGEHHHRWTRYYFLHEDRDVGLNYRNRLAHSIDISVGEITLPVFMKIVWLTLSTINSIFVNLINNG</sequence>
<keyword evidence="2" id="KW-1185">Reference proteome</keyword>
<dbReference type="EMBL" id="NDYL01000001">
    <property type="protein sequence ID" value="OXB93791.1"/>
    <property type="molecule type" value="Genomic_DNA"/>
</dbReference>
<comment type="caution">
    <text evidence="1">The sequence shown here is derived from an EMBL/GenBank/DDBJ whole genome shotgun (WGS) entry which is preliminary data.</text>
</comment>
<reference evidence="1 2" key="1">
    <citation type="submission" date="2017-04" db="EMBL/GenBank/DDBJ databases">
        <title>The genome sequence of Parageobacillus galactosidasius DSM 18751.</title>
        <authorList>
            <person name="Ramaloko W.T."/>
            <person name="Koen N."/>
            <person name="Polliack S."/>
            <person name="Aliyu H."/>
            <person name="Lebre P."/>
            <person name="Mohr T."/>
            <person name="Oswald F."/>
            <person name="Zwick M."/>
            <person name="Neumann A."/>
            <person name="Syldatk C."/>
            <person name="Cowan D."/>
            <person name="De Maayer P."/>
        </authorList>
    </citation>
    <scope>NUCLEOTIDE SEQUENCE [LARGE SCALE GENOMIC DNA]</scope>
    <source>
        <strain evidence="1 2">DSM 18751</strain>
    </source>
</reference>
<evidence type="ECO:0000313" key="2">
    <source>
        <dbReference type="Proteomes" id="UP000198394"/>
    </source>
</evidence>
<protein>
    <recommendedName>
        <fullName evidence="3">DUF4209 domain-containing protein</fullName>
    </recommendedName>
</protein>
<name>A0A226QMP3_9BACL</name>
<organism evidence="1 2">
    <name type="scientific">Parageobacillus galactosidasius</name>
    <dbReference type="NCBI Taxonomy" id="883812"/>
    <lineage>
        <taxon>Bacteria</taxon>
        <taxon>Bacillati</taxon>
        <taxon>Bacillota</taxon>
        <taxon>Bacilli</taxon>
        <taxon>Bacillales</taxon>
        <taxon>Anoxybacillaceae</taxon>
        <taxon>Parageobacillus</taxon>
    </lineage>
</organism>
<evidence type="ECO:0000313" key="1">
    <source>
        <dbReference type="EMBL" id="OXB93791.1"/>
    </source>
</evidence>
<dbReference type="Proteomes" id="UP000198394">
    <property type="component" value="Unassembled WGS sequence"/>
</dbReference>
<dbReference type="AlphaFoldDB" id="A0A226QMP3"/>
<evidence type="ECO:0008006" key="3">
    <source>
        <dbReference type="Google" id="ProtNLM"/>
    </source>
</evidence>